<evidence type="ECO:0000256" key="4">
    <source>
        <dbReference type="SAM" id="Phobius"/>
    </source>
</evidence>
<evidence type="ECO:0000259" key="5">
    <source>
        <dbReference type="PROSITE" id="PS50222"/>
    </source>
</evidence>
<reference evidence="6 7" key="1">
    <citation type="submission" date="2019-03" db="EMBL/GenBank/DDBJ databases">
        <title>Ruegeria lutea sp. nov., a novel strain, isolated from marine sediment, the Masan Bay, South Korea.</title>
        <authorList>
            <person name="Kim J."/>
            <person name="Kim D.-Y."/>
            <person name="Lee S.-S."/>
        </authorList>
    </citation>
    <scope>NUCLEOTIDE SEQUENCE [LARGE SCALE GENOMIC DNA]</scope>
    <source>
        <strain evidence="6 7">318-1</strain>
    </source>
</reference>
<keyword evidence="4" id="KW-0812">Transmembrane</keyword>
<organism evidence="6 7">
    <name type="scientific">Antarcticimicrobium luteum</name>
    <dbReference type="NCBI Taxonomy" id="2547397"/>
    <lineage>
        <taxon>Bacteria</taxon>
        <taxon>Pseudomonadati</taxon>
        <taxon>Pseudomonadota</taxon>
        <taxon>Alphaproteobacteria</taxon>
        <taxon>Rhodobacterales</taxon>
        <taxon>Paracoccaceae</taxon>
        <taxon>Antarcticimicrobium</taxon>
    </lineage>
</organism>
<sequence length="249" mass="27011">MSQISDDKKMTKFCDGFCSGRRLKGMNGGEGPSRSGRKTDMKHRHFIAGAVLAVAALGTGAVLAQGQGQMPGPMGGMGMHQRPTFEELDTDQNGTVTAEEMMAHAKGRFDAVDTDGDGKLSLEEMQAQARQRADAMAAQMLTRMDQNGDGVVTFDEMPGQRRESQMERMFSRADADDDGGLSKTEFDRAHARMSERMGGRMGHHKGNHMGMRDGRMMGECGMKGQMGGMQKGQMGDCDGSGRQRMQGNN</sequence>
<gene>
    <name evidence="6" type="ORF">E1832_09935</name>
</gene>
<dbReference type="InterPro" id="IPR018247">
    <property type="entry name" value="EF_Hand_1_Ca_BS"/>
</dbReference>
<evidence type="ECO:0000256" key="2">
    <source>
        <dbReference type="ARBA" id="ARBA00022737"/>
    </source>
</evidence>
<dbReference type="Gene3D" id="1.10.238.10">
    <property type="entry name" value="EF-hand"/>
    <property type="match status" value="2"/>
</dbReference>
<protein>
    <recommendedName>
        <fullName evidence="5">EF-hand domain-containing protein</fullName>
    </recommendedName>
</protein>
<feature type="domain" description="EF-hand" evidence="5">
    <location>
        <begin position="161"/>
        <end position="196"/>
    </location>
</feature>
<dbReference type="GO" id="GO:0005509">
    <property type="term" value="F:calcium ion binding"/>
    <property type="evidence" value="ECO:0007669"/>
    <property type="project" value="InterPro"/>
</dbReference>
<feature type="domain" description="EF-hand" evidence="5">
    <location>
        <begin position="100"/>
        <end position="135"/>
    </location>
</feature>
<keyword evidence="4" id="KW-1133">Transmembrane helix</keyword>
<evidence type="ECO:0000313" key="6">
    <source>
        <dbReference type="EMBL" id="TDK48761.1"/>
    </source>
</evidence>
<dbReference type="InterPro" id="IPR002048">
    <property type="entry name" value="EF_hand_dom"/>
</dbReference>
<name>A0A4R5V9T8_9RHOB</name>
<dbReference type="PANTHER" id="PTHR10827">
    <property type="entry name" value="RETICULOCALBIN"/>
    <property type="match status" value="1"/>
</dbReference>
<dbReference type="PROSITE" id="PS50222">
    <property type="entry name" value="EF_HAND_2"/>
    <property type="match status" value="2"/>
</dbReference>
<keyword evidence="7" id="KW-1185">Reference proteome</keyword>
<dbReference type="Pfam" id="PF13202">
    <property type="entry name" value="EF-hand_5"/>
    <property type="match status" value="2"/>
</dbReference>
<comment type="caution">
    <text evidence="6">The sequence shown here is derived from an EMBL/GenBank/DDBJ whole genome shotgun (WGS) entry which is preliminary data.</text>
</comment>
<feature type="region of interest" description="Disordered" evidence="3">
    <location>
        <begin position="226"/>
        <end position="249"/>
    </location>
</feature>
<keyword evidence="4" id="KW-0472">Membrane</keyword>
<keyword evidence="2" id="KW-0677">Repeat</keyword>
<dbReference type="InterPro" id="IPR011992">
    <property type="entry name" value="EF-hand-dom_pair"/>
</dbReference>
<dbReference type="OrthoDB" id="5470953at2"/>
<keyword evidence="1" id="KW-0479">Metal-binding</keyword>
<dbReference type="PROSITE" id="PS00018">
    <property type="entry name" value="EF_HAND_1"/>
    <property type="match status" value="1"/>
</dbReference>
<evidence type="ECO:0000256" key="3">
    <source>
        <dbReference type="SAM" id="MobiDB-lite"/>
    </source>
</evidence>
<dbReference type="Proteomes" id="UP000295301">
    <property type="component" value="Unassembled WGS sequence"/>
</dbReference>
<proteinExistence type="predicted"/>
<evidence type="ECO:0000313" key="7">
    <source>
        <dbReference type="Proteomes" id="UP000295301"/>
    </source>
</evidence>
<feature type="transmembrane region" description="Helical" evidence="4">
    <location>
        <begin position="46"/>
        <end position="64"/>
    </location>
</feature>
<dbReference type="Pfam" id="PF13499">
    <property type="entry name" value="EF-hand_7"/>
    <property type="match status" value="1"/>
</dbReference>
<dbReference type="SUPFAM" id="SSF47473">
    <property type="entry name" value="EF-hand"/>
    <property type="match status" value="1"/>
</dbReference>
<evidence type="ECO:0000256" key="1">
    <source>
        <dbReference type="ARBA" id="ARBA00022723"/>
    </source>
</evidence>
<dbReference type="PANTHER" id="PTHR10827:SF98">
    <property type="entry name" value="45 KDA CALCIUM-BINDING PROTEIN"/>
    <property type="match status" value="1"/>
</dbReference>
<dbReference type="AlphaFoldDB" id="A0A4R5V9T8"/>
<dbReference type="EMBL" id="SMUV01000063">
    <property type="protein sequence ID" value="TDK48761.1"/>
    <property type="molecule type" value="Genomic_DNA"/>
</dbReference>
<dbReference type="SMART" id="SM00054">
    <property type="entry name" value="EFh"/>
    <property type="match status" value="4"/>
</dbReference>
<accession>A0A4R5V9T8</accession>